<dbReference type="EMBL" id="CAFBMH010000021">
    <property type="protein sequence ID" value="CAB4900706.1"/>
    <property type="molecule type" value="Genomic_DNA"/>
</dbReference>
<dbReference type="AlphaFoldDB" id="A0A6J6VR93"/>
<evidence type="ECO:0000313" key="4">
    <source>
        <dbReference type="EMBL" id="CAB4900706.1"/>
    </source>
</evidence>
<organism evidence="2">
    <name type="scientific">freshwater metagenome</name>
    <dbReference type="NCBI Taxonomy" id="449393"/>
    <lineage>
        <taxon>unclassified sequences</taxon>
        <taxon>metagenomes</taxon>
        <taxon>ecological metagenomes</taxon>
    </lineage>
</organism>
<sequence>MSKRRPVIEDEFTIRRPRWIAPVAILGMLLLFLGIAMSMLSNNGADPLPVRITGTTIVGTTVAPTTTTP</sequence>
<dbReference type="EMBL" id="CAFBOS010000187">
    <property type="protein sequence ID" value="CAB5014983.1"/>
    <property type="molecule type" value="Genomic_DNA"/>
</dbReference>
<evidence type="ECO:0000313" key="3">
    <source>
        <dbReference type="EMBL" id="CAB4835788.1"/>
    </source>
</evidence>
<proteinExistence type="predicted"/>
<protein>
    <submittedName>
        <fullName evidence="2">Unannotated protein</fullName>
    </submittedName>
</protein>
<dbReference type="EMBL" id="CAFABA010000144">
    <property type="protein sequence ID" value="CAB4835788.1"/>
    <property type="molecule type" value="Genomic_DNA"/>
</dbReference>
<dbReference type="EMBL" id="CAEZYR010000200">
    <property type="protein sequence ID" value="CAB4773318.1"/>
    <property type="molecule type" value="Genomic_DNA"/>
</dbReference>
<keyword evidence="1" id="KW-1133">Transmembrane helix</keyword>
<gene>
    <name evidence="2" type="ORF">UFOPK2754_03215</name>
    <name evidence="3" type="ORF">UFOPK3139_02628</name>
    <name evidence="4" type="ORF">UFOPK3543_00845</name>
    <name evidence="5" type="ORF">UFOPK3967_02442</name>
</gene>
<feature type="transmembrane region" description="Helical" evidence="1">
    <location>
        <begin position="20"/>
        <end position="40"/>
    </location>
</feature>
<reference evidence="2" key="1">
    <citation type="submission" date="2020-05" db="EMBL/GenBank/DDBJ databases">
        <authorList>
            <person name="Chiriac C."/>
            <person name="Salcher M."/>
            <person name="Ghai R."/>
            <person name="Kavagutti S V."/>
        </authorList>
    </citation>
    <scope>NUCLEOTIDE SEQUENCE</scope>
</reference>
<evidence type="ECO:0000256" key="1">
    <source>
        <dbReference type="SAM" id="Phobius"/>
    </source>
</evidence>
<accession>A0A6J6VR93</accession>
<evidence type="ECO:0000313" key="5">
    <source>
        <dbReference type="EMBL" id="CAB5014983.1"/>
    </source>
</evidence>
<evidence type="ECO:0000313" key="2">
    <source>
        <dbReference type="EMBL" id="CAB4773318.1"/>
    </source>
</evidence>
<keyword evidence="1" id="KW-0472">Membrane</keyword>
<name>A0A6J6VR93_9ZZZZ</name>
<keyword evidence="1" id="KW-0812">Transmembrane</keyword>